<keyword evidence="10" id="KW-0472">Membrane</keyword>
<evidence type="ECO:0000313" key="11">
    <source>
        <dbReference type="Ensembl" id="ENSENLP00000007962.1"/>
    </source>
</evidence>
<dbReference type="OrthoDB" id="2020926at2759"/>
<dbReference type="Proteomes" id="UP000472264">
    <property type="component" value="Chromosome 2"/>
</dbReference>
<feature type="coiled-coil region" evidence="9">
    <location>
        <begin position="65"/>
        <end position="99"/>
    </location>
</feature>
<gene>
    <name evidence="11" type="primary">LOC115055872</name>
</gene>
<dbReference type="OMA" id="FYENEMS"/>
<feature type="coiled-coil region" evidence="9">
    <location>
        <begin position="8"/>
        <end position="39"/>
    </location>
</feature>
<dbReference type="Ensembl" id="ENSENLT00000008322.1">
    <property type="protein sequence ID" value="ENSENLP00000007962.1"/>
    <property type="gene ID" value="ENSENLG00000003875.1"/>
</dbReference>
<dbReference type="GeneID" id="115055872"/>
<dbReference type="AlphaFoldDB" id="A0A665TNF2"/>
<evidence type="ECO:0000256" key="6">
    <source>
        <dbReference type="ARBA" id="ARBA00023054"/>
    </source>
</evidence>
<dbReference type="GO" id="GO:0070507">
    <property type="term" value="P:regulation of microtubule cytoskeleton organization"/>
    <property type="evidence" value="ECO:0007669"/>
    <property type="project" value="InterPro"/>
</dbReference>
<dbReference type="PANTHER" id="PTHR14594">
    <property type="entry name" value="CENTROSOMAL PROTEIN OF 70 KDA"/>
    <property type="match status" value="1"/>
</dbReference>
<keyword evidence="7" id="KW-0206">Cytoskeleton</keyword>
<sequence>MLMDSERRESLIQELSKSNNHLKEEVQEHMSRAAQLSQRTTALQGLLDAVKTGVQDLEDRYLAKEAQHHRNTQQLQQEKEETQKQCAVLKLKLSREREKTAQLQSKLYFTIKEEERLSVCQSRTFQQICKRISRQNSTADQQVLDVIMFYENEMSRLLDELRSLDHSSVKDESYQKQMKSSNIITPSFKIILKAYREQQRERRAQIEELKMEVEQLKQELETKLLQEDSTNDSDKNGDQARGVSLLEHYHHLLTEISVVMTNHRAPIRLDKQKPSAFDSNPAEFGSLLPTLETWAQQLHLLKVHLESSCKFSQHHLIVSVRSQFQSVTQHKSVFFLLLLLLLLFCFFFLQNLVQ</sequence>
<keyword evidence="5" id="KW-0802">TPR repeat</keyword>
<keyword evidence="10" id="KW-0812">Transmembrane</keyword>
<evidence type="ECO:0000256" key="2">
    <source>
        <dbReference type="ARBA" id="ARBA00011832"/>
    </source>
</evidence>
<dbReference type="PANTHER" id="PTHR14594:SF1">
    <property type="entry name" value="CENTROSOMAL PROTEIN OF 70 KDA"/>
    <property type="match status" value="1"/>
</dbReference>
<keyword evidence="6 9" id="KW-0175">Coiled coil</keyword>
<evidence type="ECO:0000256" key="5">
    <source>
        <dbReference type="ARBA" id="ARBA00022803"/>
    </source>
</evidence>
<protein>
    <recommendedName>
        <fullName evidence="3">Centrosomal protein of 70 kDa</fullName>
    </recommendedName>
</protein>
<dbReference type="RefSeq" id="XP_029377783.1">
    <property type="nucleotide sequence ID" value="XM_029521923.1"/>
</dbReference>
<reference evidence="11" key="3">
    <citation type="submission" date="2025-09" db="UniProtKB">
        <authorList>
            <consortium name="Ensembl"/>
        </authorList>
    </citation>
    <scope>IDENTIFICATION</scope>
</reference>
<comment type="subcellular location">
    <subcellularLocation>
        <location evidence="1">Cytoplasm</location>
        <location evidence="1">Cytoskeleton</location>
        <location evidence="1">Microtubule organizing center</location>
        <location evidence="1">Centrosome</location>
    </subcellularLocation>
</comment>
<evidence type="ECO:0000256" key="3">
    <source>
        <dbReference type="ARBA" id="ARBA00018408"/>
    </source>
</evidence>
<name>A0A665TNF2_ECHNA</name>
<keyword evidence="4" id="KW-0963">Cytoplasm</keyword>
<evidence type="ECO:0000256" key="8">
    <source>
        <dbReference type="ARBA" id="ARBA00025273"/>
    </source>
</evidence>
<comment type="function">
    <text evidence="8">Plays a role in the organization of both preexisting and nascent microtubules in interphase cells. During mitosis, required for the organization and orientation of the mitotic spindle.</text>
</comment>
<dbReference type="InParanoid" id="A0A665TNF2"/>
<keyword evidence="10" id="KW-1133">Transmembrane helix</keyword>
<dbReference type="RefSeq" id="XP_029377773.1">
    <property type="nucleotide sequence ID" value="XM_029521913.1"/>
</dbReference>
<reference evidence="11" key="1">
    <citation type="submission" date="2021-04" db="EMBL/GenBank/DDBJ databases">
        <authorList>
            <consortium name="Wellcome Sanger Institute Data Sharing"/>
        </authorList>
    </citation>
    <scope>NUCLEOTIDE SEQUENCE [LARGE SCALE GENOMIC DNA]</scope>
</reference>
<feature type="transmembrane region" description="Helical" evidence="10">
    <location>
        <begin position="333"/>
        <end position="353"/>
    </location>
</feature>
<evidence type="ECO:0000256" key="10">
    <source>
        <dbReference type="SAM" id="Phobius"/>
    </source>
</evidence>
<organism evidence="11 12">
    <name type="scientific">Echeneis naucrates</name>
    <name type="common">Live sharksucker</name>
    <dbReference type="NCBI Taxonomy" id="173247"/>
    <lineage>
        <taxon>Eukaryota</taxon>
        <taxon>Metazoa</taxon>
        <taxon>Chordata</taxon>
        <taxon>Craniata</taxon>
        <taxon>Vertebrata</taxon>
        <taxon>Euteleostomi</taxon>
        <taxon>Actinopterygii</taxon>
        <taxon>Neopterygii</taxon>
        <taxon>Teleostei</taxon>
        <taxon>Neoteleostei</taxon>
        <taxon>Acanthomorphata</taxon>
        <taxon>Carangaria</taxon>
        <taxon>Carangiformes</taxon>
        <taxon>Echeneidae</taxon>
        <taxon>Echeneis</taxon>
    </lineage>
</organism>
<dbReference type="GO" id="GO:0005813">
    <property type="term" value="C:centrosome"/>
    <property type="evidence" value="ECO:0007669"/>
    <property type="project" value="UniProtKB-SubCell"/>
</dbReference>
<proteinExistence type="predicted"/>
<dbReference type="GO" id="GO:0060271">
    <property type="term" value="P:cilium assembly"/>
    <property type="evidence" value="ECO:0007669"/>
    <property type="project" value="InterPro"/>
</dbReference>
<dbReference type="RefSeq" id="XP_029377793.1">
    <property type="nucleotide sequence ID" value="XM_029521933.1"/>
</dbReference>
<evidence type="ECO:0000313" key="12">
    <source>
        <dbReference type="Proteomes" id="UP000472264"/>
    </source>
</evidence>
<feature type="coiled-coil region" evidence="9">
    <location>
        <begin position="192"/>
        <end position="226"/>
    </location>
</feature>
<dbReference type="GO" id="GO:0043015">
    <property type="term" value="F:gamma-tubulin binding"/>
    <property type="evidence" value="ECO:0007669"/>
    <property type="project" value="InterPro"/>
</dbReference>
<dbReference type="InterPro" id="IPR037692">
    <property type="entry name" value="CEP70"/>
</dbReference>
<evidence type="ECO:0000256" key="4">
    <source>
        <dbReference type="ARBA" id="ARBA00022490"/>
    </source>
</evidence>
<evidence type="ECO:0000256" key="7">
    <source>
        <dbReference type="ARBA" id="ARBA00023212"/>
    </source>
</evidence>
<keyword evidence="12" id="KW-1185">Reference proteome</keyword>
<evidence type="ECO:0000256" key="9">
    <source>
        <dbReference type="SAM" id="Coils"/>
    </source>
</evidence>
<comment type="subunit">
    <text evidence="2">Directly interacts with tubulin-gamma; this interaction determines centrosomal localization.</text>
</comment>
<reference evidence="11" key="2">
    <citation type="submission" date="2025-08" db="UniProtKB">
        <authorList>
            <consortium name="Ensembl"/>
        </authorList>
    </citation>
    <scope>IDENTIFICATION</scope>
</reference>
<evidence type="ECO:0000256" key="1">
    <source>
        <dbReference type="ARBA" id="ARBA00004300"/>
    </source>
</evidence>
<accession>A0A665TNF2</accession>